<dbReference type="EMBL" id="MCBR01004425">
    <property type="protein sequence ID" value="RKF79709.1"/>
    <property type="molecule type" value="Genomic_DNA"/>
</dbReference>
<proteinExistence type="predicted"/>
<reference evidence="1 2" key="1">
    <citation type="journal article" date="2018" name="BMC Genomics">
        <title>Comparative genome analyses reveal sequence features reflecting distinct modes of host-adaptation between dicot and monocot powdery mildew.</title>
        <authorList>
            <person name="Wu Y."/>
            <person name="Ma X."/>
            <person name="Pan Z."/>
            <person name="Kale S.D."/>
            <person name="Song Y."/>
            <person name="King H."/>
            <person name="Zhang Q."/>
            <person name="Presley C."/>
            <person name="Deng X."/>
            <person name="Wei C.I."/>
            <person name="Xiao S."/>
        </authorList>
    </citation>
    <scope>NUCLEOTIDE SEQUENCE [LARGE SCALE GENOMIC DNA]</scope>
    <source>
        <strain evidence="1">UCSC1</strain>
    </source>
</reference>
<protein>
    <submittedName>
        <fullName evidence="1">Uncharacterized protein</fullName>
    </submittedName>
</protein>
<dbReference type="AlphaFoldDB" id="A0A420IYS5"/>
<evidence type="ECO:0000313" key="2">
    <source>
        <dbReference type="Proteomes" id="UP000285405"/>
    </source>
</evidence>
<name>A0A420IYS5_9PEZI</name>
<gene>
    <name evidence="1" type="ORF">GcC1_044012</name>
</gene>
<sequence length="63" mass="7029">MPSAPQRKPLLFLLSDLPLDITSHIYVTSINFDPTTTSIQESIIIDNTAVILLPSMSLWKALF</sequence>
<organism evidence="1 2">
    <name type="scientific">Golovinomyces cichoracearum</name>
    <dbReference type="NCBI Taxonomy" id="62708"/>
    <lineage>
        <taxon>Eukaryota</taxon>
        <taxon>Fungi</taxon>
        <taxon>Dikarya</taxon>
        <taxon>Ascomycota</taxon>
        <taxon>Pezizomycotina</taxon>
        <taxon>Leotiomycetes</taxon>
        <taxon>Erysiphales</taxon>
        <taxon>Erysiphaceae</taxon>
        <taxon>Golovinomyces</taxon>
    </lineage>
</organism>
<evidence type="ECO:0000313" key="1">
    <source>
        <dbReference type="EMBL" id="RKF79709.1"/>
    </source>
</evidence>
<dbReference type="Proteomes" id="UP000285405">
    <property type="component" value="Unassembled WGS sequence"/>
</dbReference>
<accession>A0A420IYS5</accession>
<comment type="caution">
    <text evidence="1">The sequence shown here is derived from an EMBL/GenBank/DDBJ whole genome shotgun (WGS) entry which is preliminary data.</text>
</comment>